<keyword evidence="2" id="KW-1185">Reference proteome</keyword>
<dbReference type="Proteomes" id="UP001188597">
    <property type="component" value="Unassembled WGS sequence"/>
</dbReference>
<evidence type="ECO:0000313" key="1">
    <source>
        <dbReference type="EMBL" id="KAK3026923.1"/>
    </source>
</evidence>
<name>A0AA89B5J9_9ASTE</name>
<organism evidence="1 2">
    <name type="scientific">Escallonia herrerae</name>
    <dbReference type="NCBI Taxonomy" id="1293975"/>
    <lineage>
        <taxon>Eukaryota</taxon>
        <taxon>Viridiplantae</taxon>
        <taxon>Streptophyta</taxon>
        <taxon>Embryophyta</taxon>
        <taxon>Tracheophyta</taxon>
        <taxon>Spermatophyta</taxon>
        <taxon>Magnoliopsida</taxon>
        <taxon>eudicotyledons</taxon>
        <taxon>Gunneridae</taxon>
        <taxon>Pentapetalae</taxon>
        <taxon>asterids</taxon>
        <taxon>campanulids</taxon>
        <taxon>Escalloniales</taxon>
        <taxon>Escalloniaceae</taxon>
        <taxon>Escallonia</taxon>
    </lineage>
</organism>
<dbReference type="AlphaFoldDB" id="A0AA89B5J9"/>
<proteinExistence type="predicted"/>
<reference evidence="1" key="1">
    <citation type="submission" date="2022-12" db="EMBL/GenBank/DDBJ databases">
        <title>Draft genome assemblies for two species of Escallonia (Escalloniales).</title>
        <authorList>
            <person name="Chanderbali A."/>
            <person name="Dervinis C."/>
            <person name="Anghel I."/>
            <person name="Soltis D."/>
            <person name="Soltis P."/>
            <person name="Zapata F."/>
        </authorList>
    </citation>
    <scope>NUCLEOTIDE SEQUENCE</scope>
    <source>
        <strain evidence="1">UCBG64.0493</strain>
        <tissue evidence="1">Leaf</tissue>
    </source>
</reference>
<evidence type="ECO:0000313" key="2">
    <source>
        <dbReference type="Proteomes" id="UP001188597"/>
    </source>
</evidence>
<protein>
    <submittedName>
        <fullName evidence="1">Uncharacterized protein</fullName>
    </submittedName>
</protein>
<accession>A0AA89B5J9</accession>
<sequence>MTCNEVALPFIFFFITPRFTIATIFKRLNGVIINVYSYGGYCDGGACGWRCSGVLSAVSAHENALVDVAKINRIKKANCNCQDHESQSWLTGPVRSVAINGRTDEQLPIPKNCRKINIDPAALASKPEVGSSINTMDAFETSSTAIVSRFCCSVDMPLTPGKPTNCSKMRPVKKLDE</sequence>
<dbReference type="EMBL" id="JAVXUP010000479">
    <property type="protein sequence ID" value="KAK3026923.1"/>
    <property type="molecule type" value="Genomic_DNA"/>
</dbReference>
<comment type="caution">
    <text evidence="1">The sequence shown here is derived from an EMBL/GenBank/DDBJ whole genome shotgun (WGS) entry which is preliminary data.</text>
</comment>
<gene>
    <name evidence="1" type="ORF">RJ639_040329</name>
</gene>